<feature type="transmembrane region" description="Helical" evidence="8">
    <location>
        <begin position="163"/>
        <end position="181"/>
    </location>
</feature>
<dbReference type="Pfam" id="PF00005">
    <property type="entry name" value="ABC_tran"/>
    <property type="match status" value="1"/>
</dbReference>
<comment type="subcellular location">
    <subcellularLocation>
        <location evidence="1">Cell membrane</location>
        <topology evidence="1">Multi-pass membrane protein</topology>
    </subcellularLocation>
</comment>
<dbReference type="Pfam" id="PF00664">
    <property type="entry name" value="ABC_membrane"/>
    <property type="match status" value="1"/>
</dbReference>
<feature type="domain" description="ABC transmembrane type-1" evidence="10">
    <location>
        <begin position="21"/>
        <end position="304"/>
    </location>
</feature>
<keyword evidence="3 8" id="KW-0812">Transmembrane</keyword>
<dbReference type="InterPro" id="IPR017871">
    <property type="entry name" value="ABC_transporter-like_CS"/>
</dbReference>
<proteinExistence type="predicted"/>
<dbReference type="Proteomes" id="UP000177691">
    <property type="component" value="Unassembled WGS sequence"/>
</dbReference>
<keyword evidence="7 8" id="KW-0472">Membrane</keyword>
<dbReference type="PANTHER" id="PTHR43394">
    <property type="entry name" value="ATP-DEPENDENT PERMEASE MDL1, MITOCHONDRIAL"/>
    <property type="match status" value="1"/>
</dbReference>
<evidence type="ECO:0000256" key="7">
    <source>
        <dbReference type="ARBA" id="ARBA00023136"/>
    </source>
</evidence>
<evidence type="ECO:0000256" key="4">
    <source>
        <dbReference type="ARBA" id="ARBA00022741"/>
    </source>
</evidence>
<dbReference type="SMART" id="SM00382">
    <property type="entry name" value="AAA"/>
    <property type="match status" value="1"/>
</dbReference>
<dbReference type="InterPro" id="IPR039421">
    <property type="entry name" value="Type_1_exporter"/>
</dbReference>
<dbReference type="GO" id="GO:0005524">
    <property type="term" value="F:ATP binding"/>
    <property type="evidence" value="ECO:0007669"/>
    <property type="project" value="UniProtKB-KW"/>
</dbReference>
<dbReference type="PANTHER" id="PTHR43394:SF1">
    <property type="entry name" value="ATP-BINDING CASSETTE SUB-FAMILY B MEMBER 10, MITOCHONDRIAL"/>
    <property type="match status" value="1"/>
</dbReference>
<dbReference type="InterPro" id="IPR036640">
    <property type="entry name" value="ABC1_TM_sf"/>
</dbReference>
<evidence type="ECO:0000256" key="3">
    <source>
        <dbReference type="ARBA" id="ARBA00022692"/>
    </source>
</evidence>
<evidence type="ECO:0000259" key="9">
    <source>
        <dbReference type="PROSITE" id="PS50893"/>
    </source>
</evidence>
<dbReference type="InterPro" id="IPR011527">
    <property type="entry name" value="ABC1_TM_dom"/>
</dbReference>
<evidence type="ECO:0000259" key="10">
    <source>
        <dbReference type="PROSITE" id="PS50929"/>
    </source>
</evidence>
<name>A0A1F5RK48_9BACT</name>
<dbReference type="PROSITE" id="PS50893">
    <property type="entry name" value="ABC_TRANSPORTER_2"/>
    <property type="match status" value="1"/>
</dbReference>
<dbReference type="CDD" id="cd07346">
    <property type="entry name" value="ABC_6TM_exporters"/>
    <property type="match status" value="1"/>
</dbReference>
<organism evidence="11 12">
    <name type="scientific">Candidatus Falkowbacteria bacterium RIFCSPHIGHO2_02_FULL_45_15</name>
    <dbReference type="NCBI Taxonomy" id="1797987"/>
    <lineage>
        <taxon>Bacteria</taxon>
        <taxon>Candidatus Falkowiibacteriota</taxon>
    </lineage>
</organism>
<reference evidence="11 12" key="1">
    <citation type="journal article" date="2016" name="Nat. Commun.">
        <title>Thousands of microbial genomes shed light on interconnected biogeochemical processes in an aquifer system.</title>
        <authorList>
            <person name="Anantharaman K."/>
            <person name="Brown C.T."/>
            <person name="Hug L.A."/>
            <person name="Sharon I."/>
            <person name="Castelle C.J."/>
            <person name="Probst A.J."/>
            <person name="Thomas B.C."/>
            <person name="Singh A."/>
            <person name="Wilkins M.J."/>
            <person name="Karaoz U."/>
            <person name="Brodie E.L."/>
            <person name="Williams K.H."/>
            <person name="Hubbard S.S."/>
            <person name="Banfield J.F."/>
        </authorList>
    </citation>
    <scope>NUCLEOTIDE SEQUENCE [LARGE SCALE GENOMIC DNA]</scope>
</reference>
<dbReference type="Gene3D" id="1.20.1560.10">
    <property type="entry name" value="ABC transporter type 1, transmembrane domain"/>
    <property type="match status" value="1"/>
</dbReference>
<dbReference type="SUPFAM" id="SSF52540">
    <property type="entry name" value="P-loop containing nucleoside triphosphate hydrolases"/>
    <property type="match status" value="1"/>
</dbReference>
<dbReference type="EMBL" id="MFFU01000058">
    <property type="protein sequence ID" value="OGF14846.1"/>
    <property type="molecule type" value="Genomic_DNA"/>
</dbReference>
<keyword evidence="5" id="KW-0067">ATP-binding</keyword>
<dbReference type="AlphaFoldDB" id="A0A1F5RK48"/>
<dbReference type="InterPro" id="IPR003439">
    <property type="entry name" value="ABC_transporter-like_ATP-bd"/>
</dbReference>
<dbReference type="Gene3D" id="3.40.50.300">
    <property type="entry name" value="P-loop containing nucleotide triphosphate hydrolases"/>
    <property type="match status" value="1"/>
</dbReference>
<feature type="domain" description="ABC transporter" evidence="9">
    <location>
        <begin position="338"/>
        <end position="573"/>
    </location>
</feature>
<dbReference type="InterPro" id="IPR003593">
    <property type="entry name" value="AAA+_ATPase"/>
</dbReference>
<evidence type="ECO:0008006" key="13">
    <source>
        <dbReference type="Google" id="ProtNLM"/>
    </source>
</evidence>
<evidence type="ECO:0000256" key="5">
    <source>
        <dbReference type="ARBA" id="ARBA00022840"/>
    </source>
</evidence>
<dbReference type="FunFam" id="3.40.50.300:FF:000287">
    <property type="entry name" value="Multidrug ABC transporter ATP-binding protein"/>
    <property type="match status" value="1"/>
</dbReference>
<dbReference type="SUPFAM" id="SSF90123">
    <property type="entry name" value="ABC transporter transmembrane region"/>
    <property type="match status" value="1"/>
</dbReference>
<dbReference type="GO" id="GO:0005886">
    <property type="term" value="C:plasma membrane"/>
    <property type="evidence" value="ECO:0007669"/>
    <property type="project" value="UniProtKB-SubCell"/>
</dbReference>
<evidence type="ECO:0000256" key="6">
    <source>
        <dbReference type="ARBA" id="ARBA00022989"/>
    </source>
</evidence>
<evidence type="ECO:0000256" key="2">
    <source>
        <dbReference type="ARBA" id="ARBA00022448"/>
    </source>
</evidence>
<dbReference type="InterPro" id="IPR027417">
    <property type="entry name" value="P-loop_NTPase"/>
</dbReference>
<feature type="transmembrane region" description="Helical" evidence="8">
    <location>
        <begin position="136"/>
        <end position="157"/>
    </location>
</feature>
<keyword evidence="6 8" id="KW-1133">Transmembrane helix</keyword>
<keyword evidence="2" id="KW-0813">Transport</keyword>
<dbReference type="PROSITE" id="PS00211">
    <property type="entry name" value="ABC_TRANSPORTER_1"/>
    <property type="match status" value="1"/>
</dbReference>
<evidence type="ECO:0000256" key="1">
    <source>
        <dbReference type="ARBA" id="ARBA00004651"/>
    </source>
</evidence>
<keyword evidence="4" id="KW-0547">Nucleotide-binding</keyword>
<evidence type="ECO:0000313" key="11">
    <source>
        <dbReference type="EMBL" id="OGF14846.1"/>
    </source>
</evidence>
<dbReference type="PROSITE" id="PS50929">
    <property type="entry name" value="ABC_TM1F"/>
    <property type="match status" value="1"/>
</dbReference>
<comment type="caution">
    <text evidence="11">The sequence shown here is derived from an EMBL/GenBank/DDBJ whole genome shotgun (WGS) entry which is preliminary data.</text>
</comment>
<protein>
    <recommendedName>
        <fullName evidence="13">ABC transporter</fullName>
    </recommendedName>
</protein>
<evidence type="ECO:0000313" key="12">
    <source>
        <dbReference type="Proteomes" id="UP000177691"/>
    </source>
</evidence>
<evidence type="ECO:0000256" key="8">
    <source>
        <dbReference type="SAM" id="Phobius"/>
    </source>
</evidence>
<dbReference type="GO" id="GO:0016887">
    <property type="term" value="F:ATP hydrolysis activity"/>
    <property type="evidence" value="ECO:0007669"/>
    <property type="project" value="InterPro"/>
</dbReference>
<gene>
    <name evidence="11" type="ORF">A3D54_01420</name>
</gene>
<dbReference type="GO" id="GO:0015421">
    <property type="term" value="F:ABC-type oligopeptide transporter activity"/>
    <property type="evidence" value="ECO:0007669"/>
    <property type="project" value="TreeGrafter"/>
</dbReference>
<sequence length="581" mass="66455">MHTFWKNLWQLVGPSQNKIKGLTFLLAFYELIKLVSPFLLKIIIDTLTSSGIAELKLLLWLVAGMLAAEEFQSVVGWVTNRLIIKVILEIEYYLPVSAQKKMMFLSLGYHERENTGNKITKVQRGVEHITNLIENLFWEILPTCLQLVITVVTLFFVDWRFSVAFFVFFPVFFYLTYRVNFKLKSRRQEMHRKWEEASGKMAQSILNINAVQSFVQEERETKEYQGIRDVILTNESYVWNKVMNFVMTRDFIINSGRLTTLMMGIWLVYNGLTTIGTLVFVFTISEKAFFSMFRLSRFYDRIEHSLEPVERFISLAKEEPEIKNPARGLKPKNIKGEVEFQNVAFAYHGGQRKALNGVSFHIPAGSRAAFVGPSGGGKTTIARLIYRHFDPFFGRVLLDGCSLRDYDLYHFRRAIAIVPQEVEIFSARVRDNIAYASPGASLSEIKKAAQIANADEFINNLKDGYDTEVGERGIRLSGGQRQRVGIARAILAKPKILIFDEATSNLDSYSEKLIQEAMERVSQRRTVIIIAHRLSTIRHADQIFVLEGGKIIEQGSHEELSNVRGGLYAKLLKLQNTGDVD</sequence>
<accession>A0A1F5RK48</accession>